<dbReference type="EC" id="2.7.7.7" evidence="1"/>
<dbReference type="Pfam" id="PF00929">
    <property type="entry name" value="RNase_T"/>
    <property type="match status" value="1"/>
</dbReference>
<dbReference type="SUPFAM" id="SSF53098">
    <property type="entry name" value="Ribonuclease H-like"/>
    <property type="match status" value="1"/>
</dbReference>
<feature type="domain" description="Exonuclease" evidence="6">
    <location>
        <begin position="45"/>
        <end position="226"/>
    </location>
</feature>
<dbReference type="GO" id="GO:0004527">
    <property type="term" value="F:exonuclease activity"/>
    <property type="evidence" value="ECO:0007669"/>
    <property type="project" value="UniProtKB-KW"/>
</dbReference>
<comment type="caution">
    <text evidence="7">The sequence shown here is derived from an EMBL/GenBank/DDBJ whole genome shotgun (WGS) entry which is preliminary data.</text>
</comment>
<dbReference type="PANTHER" id="PTHR30231">
    <property type="entry name" value="DNA POLYMERASE III SUBUNIT EPSILON"/>
    <property type="match status" value="1"/>
</dbReference>
<dbReference type="CDD" id="cd06127">
    <property type="entry name" value="DEDDh"/>
    <property type="match status" value="1"/>
</dbReference>
<evidence type="ECO:0000256" key="4">
    <source>
        <dbReference type="ARBA" id="ARBA00022839"/>
    </source>
</evidence>
<keyword evidence="3" id="KW-0378">Hydrolase</keyword>
<evidence type="ECO:0000256" key="2">
    <source>
        <dbReference type="ARBA" id="ARBA00022722"/>
    </source>
</evidence>
<evidence type="ECO:0000256" key="1">
    <source>
        <dbReference type="ARBA" id="ARBA00012417"/>
    </source>
</evidence>
<comment type="catalytic activity">
    <reaction evidence="5">
        <text>DNA(n) + a 2'-deoxyribonucleoside 5'-triphosphate = DNA(n+1) + diphosphate</text>
        <dbReference type="Rhea" id="RHEA:22508"/>
        <dbReference type="Rhea" id="RHEA-COMP:17339"/>
        <dbReference type="Rhea" id="RHEA-COMP:17340"/>
        <dbReference type="ChEBI" id="CHEBI:33019"/>
        <dbReference type="ChEBI" id="CHEBI:61560"/>
        <dbReference type="ChEBI" id="CHEBI:173112"/>
        <dbReference type="EC" id="2.7.7.7"/>
    </reaction>
</comment>
<dbReference type="InterPro" id="IPR036397">
    <property type="entry name" value="RNaseH_sf"/>
</dbReference>
<dbReference type="SMART" id="SM00479">
    <property type="entry name" value="EXOIII"/>
    <property type="match status" value="1"/>
</dbReference>
<dbReference type="EMBL" id="JBHTMN010000017">
    <property type="protein sequence ID" value="MFD1384658.1"/>
    <property type="molecule type" value="Genomic_DNA"/>
</dbReference>
<evidence type="ECO:0000256" key="3">
    <source>
        <dbReference type="ARBA" id="ARBA00022801"/>
    </source>
</evidence>
<name>A0ABW4B528_9GAMM</name>
<dbReference type="Proteomes" id="UP001597059">
    <property type="component" value="Unassembled WGS sequence"/>
</dbReference>
<dbReference type="InterPro" id="IPR012337">
    <property type="entry name" value="RNaseH-like_sf"/>
</dbReference>
<dbReference type="InterPro" id="IPR013520">
    <property type="entry name" value="Ribonucl_H"/>
</dbReference>
<organism evidence="7 8">
    <name type="scientific">Rhodanobacter aciditrophus</name>
    <dbReference type="NCBI Taxonomy" id="1623218"/>
    <lineage>
        <taxon>Bacteria</taxon>
        <taxon>Pseudomonadati</taxon>
        <taxon>Pseudomonadota</taxon>
        <taxon>Gammaproteobacteria</taxon>
        <taxon>Lysobacterales</taxon>
        <taxon>Rhodanobacteraceae</taxon>
        <taxon>Rhodanobacter</taxon>
    </lineage>
</organism>
<evidence type="ECO:0000313" key="7">
    <source>
        <dbReference type="EMBL" id="MFD1384658.1"/>
    </source>
</evidence>
<gene>
    <name evidence="7" type="ORF">ACFQ45_14905</name>
</gene>
<keyword evidence="8" id="KW-1185">Reference proteome</keyword>
<keyword evidence="2" id="KW-0540">Nuclease</keyword>
<dbReference type="InterPro" id="IPR006054">
    <property type="entry name" value="DnaQ"/>
</dbReference>
<accession>A0ABW4B528</accession>
<dbReference type="PANTHER" id="PTHR30231:SF4">
    <property type="entry name" value="PROTEIN NEN2"/>
    <property type="match status" value="1"/>
</dbReference>
<reference evidence="8" key="1">
    <citation type="journal article" date="2019" name="Int. J. Syst. Evol. Microbiol.">
        <title>The Global Catalogue of Microorganisms (GCM) 10K type strain sequencing project: providing services to taxonomists for standard genome sequencing and annotation.</title>
        <authorList>
            <consortium name="The Broad Institute Genomics Platform"/>
            <consortium name="The Broad Institute Genome Sequencing Center for Infectious Disease"/>
            <person name="Wu L."/>
            <person name="Ma J."/>
        </authorList>
    </citation>
    <scope>NUCLEOTIDE SEQUENCE [LARGE SCALE GENOMIC DNA]</scope>
    <source>
        <strain evidence="8">JCM 30774</strain>
    </source>
</reference>
<evidence type="ECO:0000313" key="8">
    <source>
        <dbReference type="Proteomes" id="UP001597059"/>
    </source>
</evidence>
<evidence type="ECO:0000259" key="6">
    <source>
        <dbReference type="SMART" id="SM00479"/>
    </source>
</evidence>
<dbReference type="NCBIfam" id="TIGR00573">
    <property type="entry name" value="dnaq"/>
    <property type="match status" value="1"/>
</dbReference>
<proteinExistence type="predicted"/>
<keyword evidence="4 7" id="KW-0269">Exonuclease</keyword>
<dbReference type="NCBIfam" id="NF006602">
    <property type="entry name" value="PRK09146.1"/>
    <property type="match status" value="1"/>
</dbReference>
<evidence type="ECO:0000256" key="5">
    <source>
        <dbReference type="ARBA" id="ARBA00049244"/>
    </source>
</evidence>
<dbReference type="Gene3D" id="3.30.420.10">
    <property type="entry name" value="Ribonuclease H-like superfamily/Ribonuclease H"/>
    <property type="match status" value="1"/>
</dbReference>
<sequence>MGAKKEDFDWHAYMARRAQDHNRPSLESFYHSQQFPPDLVVDQADFVALDFETTGLNAKEDEIISIGLVPFTMNRIKVAQAGHWLIRPNQSLNDESVVIHGITHSEVSNAPDFLDVIDEVLTHLEGKIVVVHFRYIEREFLYESIQSRLNTELLFPVIDTMAIEAIRHRSGWRSFAKRVLGQPQPSIRLADSRLRYGLPRYHLHSAVTDAIATAELFQAQIRHLYHGDTRVSALWL</sequence>
<dbReference type="RefSeq" id="WP_377369094.1">
    <property type="nucleotide sequence ID" value="NZ_JBHTMN010000017.1"/>
</dbReference>
<protein>
    <recommendedName>
        <fullName evidence="1">DNA-directed DNA polymerase</fullName>
        <ecNumber evidence="1">2.7.7.7</ecNumber>
    </recommendedName>
</protein>